<dbReference type="EMBL" id="BAAAUV010000013">
    <property type="protein sequence ID" value="GAA3223027.1"/>
    <property type="molecule type" value="Genomic_DNA"/>
</dbReference>
<sequence length="185" mass="19556">MNVTEANDTNTVVKALLGMREPDEKVREAVVRLSGRVRQRLHVGVHEREIPAVLPDLRAALLSPSGELFAVAAKAWRDDARQRGTVAHDAALTPDDALVGLLAKVFRIVGPAIVAHVDGGGKAVSAAPDEVKELRSMVAQLRRDARGVPGPVAQEIRAIVTAVQNDGLGTAAACTRLLQVAAGEF</sequence>
<keyword evidence="2" id="KW-1185">Reference proteome</keyword>
<organism evidence="1 2">
    <name type="scientific">Actinocorallia longicatena</name>
    <dbReference type="NCBI Taxonomy" id="111803"/>
    <lineage>
        <taxon>Bacteria</taxon>
        <taxon>Bacillati</taxon>
        <taxon>Actinomycetota</taxon>
        <taxon>Actinomycetes</taxon>
        <taxon>Streptosporangiales</taxon>
        <taxon>Thermomonosporaceae</taxon>
        <taxon>Actinocorallia</taxon>
    </lineage>
</organism>
<reference evidence="2" key="1">
    <citation type="journal article" date="2019" name="Int. J. Syst. Evol. Microbiol.">
        <title>The Global Catalogue of Microorganisms (GCM) 10K type strain sequencing project: providing services to taxonomists for standard genome sequencing and annotation.</title>
        <authorList>
            <consortium name="The Broad Institute Genomics Platform"/>
            <consortium name="The Broad Institute Genome Sequencing Center for Infectious Disease"/>
            <person name="Wu L."/>
            <person name="Ma J."/>
        </authorList>
    </citation>
    <scope>NUCLEOTIDE SEQUENCE [LARGE SCALE GENOMIC DNA]</scope>
    <source>
        <strain evidence="2">JCM 9377</strain>
    </source>
</reference>
<name>A0ABP6QFQ1_9ACTN</name>
<gene>
    <name evidence="1" type="ORF">GCM10010468_49230</name>
</gene>
<protein>
    <submittedName>
        <fullName evidence="1">Uncharacterized protein</fullName>
    </submittedName>
</protein>
<evidence type="ECO:0000313" key="1">
    <source>
        <dbReference type="EMBL" id="GAA3223027.1"/>
    </source>
</evidence>
<accession>A0ABP6QFQ1</accession>
<evidence type="ECO:0000313" key="2">
    <source>
        <dbReference type="Proteomes" id="UP001501237"/>
    </source>
</evidence>
<proteinExistence type="predicted"/>
<dbReference type="Proteomes" id="UP001501237">
    <property type="component" value="Unassembled WGS sequence"/>
</dbReference>
<comment type="caution">
    <text evidence="1">The sequence shown here is derived from an EMBL/GenBank/DDBJ whole genome shotgun (WGS) entry which is preliminary data.</text>
</comment>
<dbReference type="RefSeq" id="WP_344832451.1">
    <property type="nucleotide sequence ID" value="NZ_BAAAUV010000013.1"/>
</dbReference>